<sequence>MKGNFNFGAIAKTIRDRNCRSAVQRQLRGIATNVPPPNPKRLEGKTALITGAATGIGEATARVFAAHGARVVVADVQAEAGARLAAELGNGAAFVRCDVRNEDEVAAAVDKAVAVAATGALDVFYYNAGILGATGPIDALRMDEFDLTMGINLRGAVLGVKHAARVMKPAGKGSILCTGSVCSVIGGMGPHPYTISKAAMGGLVRSAALELRRFGIRVNMVSPDSVATPIMAHALEMLNLTDGFSMEAAERYVADVSQMGGRCLTSNDVAHAALFLASDECTYISGHNLVVDSANTVANPNENARWYTEHFPLFTPGTE</sequence>
<dbReference type="Pfam" id="PF13561">
    <property type="entry name" value="adh_short_C2"/>
    <property type="match status" value="1"/>
</dbReference>
<dbReference type="PRINTS" id="PR00080">
    <property type="entry name" value="SDRFAMILY"/>
</dbReference>
<organism evidence="5">
    <name type="scientific">Wollemia nobilis</name>
    <dbReference type="NCBI Taxonomy" id="56998"/>
    <lineage>
        <taxon>Eukaryota</taxon>
        <taxon>Viridiplantae</taxon>
        <taxon>Streptophyta</taxon>
        <taxon>Embryophyta</taxon>
        <taxon>Tracheophyta</taxon>
        <taxon>Spermatophyta</taxon>
        <taxon>Pinopsida</taxon>
        <taxon>Pinidae</taxon>
        <taxon>Conifers II</taxon>
        <taxon>Araucariales</taxon>
        <taxon>Araucariaceae</taxon>
        <taxon>Wollemia</taxon>
    </lineage>
</organism>
<dbReference type="PANTHER" id="PTHR43180">
    <property type="entry name" value="3-OXOACYL-(ACYL-CARRIER-PROTEIN) REDUCTASE (AFU_ORTHOLOGUE AFUA_6G11210)"/>
    <property type="match status" value="1"/>
</dbReference>
<dbReference type="InterPro" id="IPR036291">
    <property type="entry name" value="NAD(P)-bd_dom_sf"/>
</dbReference>
<dbReference type="InterPro" id="IPR002347">
    <property type="entry name" value="SDR_fam"/>
</dbReference>
<dbReference type="EMBL" id="GCHU01015660">
    <property type="protein sequence ID" value="JAG86375.1"/>
    <property type="molecule type" value="Transcribed_RNA"/>
</dbReference>
<evidence type="ECO:0000256" key="2">
    <source>
        <dbReference type="ARBA" id="ARBA00023002"/>
    </source>
</evidence>
<accession>A0A0C9QNR5</accession>
<reference evidence="5" key="1">
    <citation type="submission" date="2015-02" db="EMBL/GenBank/DDBJ databases">
        <title>A transcriptome of Wollemia nobilis - a relic of Gondwana.</title>
        <authorList>
            <person name="Chia J.Y."/>
            <person name="Leong Y.S."/>
            <person name="Abdul Karim S."/>
            <person name="Wan Azmi N."/>
            <person name="Hercus R."/>
            <person name="Croft L."/>
        </authorList>
    </citation>
    <scope>NUCLEOTIDE SEQUENCE</scope>
    <source>
        <strain evidence="5">MaeBrown</strain>
        <tissue evidence="5">Leaf</tissue>
    </source>
</reference>
<keyword evidence="3" id="KW-0520">NAD</keyword>
<dbReference type="FunFam" id="3.40.50.720:FF:000084">
    <property type="entry name" value="Short-chain dehydrogenase reductase"/>
    <property type="match status" value="1"/>
</dbReference>
<dbReference type="GO" id="GO:0016491">
    <property type="term" value="F:oxidoreductase activity"/>
    <property type="evidence" value="ECO:0007669"/>
    <property type="project" value="UniProtKB-KW"/>
</dbReference>
<evidence type="ECO:0000256" key="4">
    <source>
        <dbReference type="ARBA" id="ARBA00023098"/>
    </source>
</evidence>
<dbReference type="PRINTS" id="PR00081">
    <property type="entry name" value="GDHRDH"/>
</dbReference>
<proteinExistence type="inferred from homology"/>
<keyword evidence="2" id="KW-0560">Oxidoreductase</keyword>
<dbReference type="PANTHER" id="PTHR43180:SF28">
    <property type="entry name" value="NAD(P)-BINDING ROSSMANN-FOLD SUPERFAMILY PROTEIN"/>
    <property type="match status" value="1"/>
</dbReference>
<evidence type="ECO:0000313" key="5">
    <source>
        <dbReference type="EMBL" id="JAG86375.1"/>
    </source>
</evidence>
<dbReference type="GO" id="GO:0006629">
    <property type="term" value="P:lipid metabolic process"/>
    <property type="evidence" value="ECO:0007669"/>
    <property type="project" value="UniProtKB-KW"/>
</dbReference>
<dbReference type="SUPFAM" id="SSF51735">
    <property type="entry name" value="NAD(P)-binding Rossmann-fold domains"/>
    <property type="match status" value="1"/>
</dbReference>
<evidence type="ECO:0000256" key="3">
    <source>
        <dbReference type="ARBA" id="ARBA00023027"/>
    </source>
</evidence>
<dbReference type="AlphaFoldDB" id="A0A0C9QNR5"/>
<keyword evidence="4" id="KW-0443">Lipid metabolism</keyword>
<dbReference type="Gene3D" id="3.40.50.720">
    <property type="entry name" value="NAD(P)-binding Rossmann-like Domain"/>
    <property type="match status" value="1"/>
</dbReference>
<protein>
    <submittedName>
        <fullName evidence="5">TSA: Wollemia nobilis Ref_Wollemi_Transcript_15749_1113 transcribed RNA sequence</fullName>
    </submittedName>
</protein>
<evidence type="ECO:0000256" key="1">
    <source>
        <dbReference type="ARBA" id="ARBA00006484"/>
    </source>
</evidence>
<comment type="similarity">
    <text evidence="1">Belongs to the short-chain dehydrogenases/reductases (SDR) family.</text>
</comment>
<name>A0A0C9QNR5_9CONI</name>